<evidence type="ECO:0000259" key="13">
    <source>
        <dbReference type="PROSITE" id="PS51371"/>
    </source>
</evidence>
<dbReference type="SUPFAM" id="SSF54631">
    <property type="entry name" value="CBS-domain pair"/>
    <property type="match status" value="1"/>
</dbReference>
<feature type="compositionally biased region" description="Basic and acidic residues" evidence="11">
    <location>
        <begin position="440"/>
        <end position="452"/>
    </location>
</feature>
<organism evidence="15 16">
    <name type="scientific">Phormidesmis priestleyi ULC007</name>
    <dbReference type="NCBI Taxonomy" id="1920490"/>
    <lineage>
        <taxon>Bacteria</taxon>
        <taxon>Bacillati</taxon>
        <taxon>Cyanobacteriota</taxon>
        <taxon>Cyanophyceae</taxon>
        <taxon>Leptolyngbyales</taxon>
        <taxon>Leptolyngbyaceae</taxon>
        <taxon>Phormidesmis</taxon>
    </lineage>
</organism>
<keyword evidence="5" id="KW-0677">Repeat</keyword>
<dbReference type="GO" id="GO:0050660">
    <property type="term" value="F:flavin adenine dinucleotide binding"/>
    <property type="evidence" value="ECO:0007669"/>
    <property type="project" value="InterPro"/>
</dbReference>
<sequence length="472" mass="52741">MSWTEVALRFLSVLLLITINAFFVTAEFAIVSVRRSRINQLVDAGDVQARTVQNLQRSIDRVLSTTQLGITLSSLALGWIGESTMAVIVASWIAQLPFSPAVVQTLSHSLAIPLAFLLIAYLQIVLGELCPKAVAMLYAEEIARFLGPFSLAIARFFNPFIWVLNQSTRLLLRLIGIQYTGQEWYNQVTPEELQLIISTSSESTGLEAEEREILSNVFEFGDVPATDVMIQRPSMTTLWVDATVRDLLEEVAHSGHSRYPVIGDSLDDVCGMIHFKELAEPLVQGTLTLDSPIKSWIHPARFVPEYTPLGELLTLMQRSRMHMVVVVDEFGGTAGLVTIQDIISQIIGDSPEPQGDGELSIQILDENTFLIQAQTNLEEVNEELNLDFPLAEEYQTIGGFLFYQWQKIPGPGETLQYGNCELTVISAEGPRLHQIQVRRIEPSDGTRSRDQKPSNQIETSVRESRRRLDESL</sequence>
<dbReference type="Gene3D" id="3.10.580.10">
    <property type="entry name" value="CBS-domain"/>
    <property type="match status" value="1"/>
</dbReference>
<feature type="transmembrane region" description="Helical" evidence="12">
    <location>
        <begin position="6"/>
        <end position="31"/>
    </location>
</feature>
<keyword evidence="3" id="KW-1003">Cell membrane</keyword>
<dbReference type="STRING" id="1920490.GCA_001895925_01419"/>
<dbReference type="InterPro" id="IPR002550">
    <property type="entry name" value="CNNM"/>
</dbReference>
<feature type="compositionally biased region" description="Basic and acidic residues" evidence="11">
    <location>
        <begin position="460"/>
        <end position="472"/>
    </location>
</feature>
<feature type="transmembrane region" description="Helical" evidence="12">
    <location>
        <begin position="106"/>
        <end position="130"/>
    </location>
</feature>
<comment type="caution">
    <text evidence="15">The sequence shown here is derived from an EMBL/GenBank/DDBJ whole genome shotgun (WGS) entry which is preliminary data.</text>
</comment>
<comment type="similarity">
    <text evidence="2">Belongs to the UPF0053 family.</text>
</comment>
<dbReference type="Pfam" id="PF00571">
    <property type="entry name" value="CBS"/>
    <property type="match status" value="2"/>
</dbReference>
<dbReference type="PANTHER" id="PTHR43099:SF2">
    <property type="entry name" value="UPF0053 PROTEIN YRKA"/>
    <property type="match status" value="1"/>
</dbReference>
<protein>
    <submittedName>
        <fullName evidence="15">HlyC/CorC family transporter</fullName>
    </submittedName>
</protein>
<dbReference type="InterPro" id="IPR000644">
    <property type="entry name" value="CBS_dom"/>
</dbReference>
<dbReference type="PANTHER" id="PTHR43099">
    <property type="entry name" value="UPF0053 PROTEIN YRKA"/>
    <property type="match status" value="1"/>
</dbReference>
<dbReference type="CDD" id="cd04590">
    <property type="entry name" value="CBS_pair_CorC_HlyC_assoc"/>
    <property type="match status" value="1"/>
</dbReference>
<evidence type="ECO:0000256" key="9">
    <source>
        <dbReference type="PROSITE-ProRule" id="PRU00703"/>
    </source>
</evidence>
<dbReference type="FunFam" id="3.10.580.10:FF:000002">
    <property type="entry name" value="Magnesium/cobalt efflux protein CorC"/>
    <property type="match status" value="1"/>
</dbReference>
<evidence type="ECO:0000256" key="3">
    <source>
        <dbReference type="ARBA" id="ARBA00022475"/>
    </source>
</evidence>
<evidence type="ECO:0000256" key="6">
    <source>
        <dbReference type="ARBA" id="ARBA00022989"/>
    </source>
</evidence>
<keyword evidence="16" id="KW-1185">Reference proteome</keyword>
<dbReference type="Proteomes" id="UP000238634">
    <property type="component" value="Unassembled WGS sequence"/>
</dbReference>
<evidence type="ECO:0000259" key="14">
    <source>
        <dbReference type="PROSITE" id="PS51846"/>
    </source>
</evidence>
<dbReference type="SUPFAM" id="SSF56176">
    <property type="entry name" value="FAD-binding/transporter-associated domain-like"/>
    <property type="match status" value="1"/>
</dbReference>
<keyword evidence="8 10" id="KW-0472">Membrane</keyword>
<accession>A0A2T1DAK0</accession>
<feature type="region of interest" description="Disordered" evidence="11">
    <location>
        <begin position="440"/>
        <end position="472"/>
    </location>
</feature>
<dbReference type="EMBL" id="PVWG01000027">
    <property type="protein sequence ID" value="PSB17540.1"/>
    <property type="molecule type" value="Genomic_DNA"/>
</dbReference>
<keyword evidence="6 10" id="KW-1133">Transmembrane helix</keyword>
<feature type="domain" description="CNNM transmembrane" evidence="14">
    <location>
        <begin position="2"/>
        <end position="210"/>
    </location>
</feature>
<dbReference type="Gene3D" id="3.30.465.10">
    <property type="match status" value="1"/>
</dbReference>
<evidence type="ECO:0000256" key="8">
    <source>
        <dbReference type="ARBA" id="ARBA00023136"/>
    </source>
</evidence>
<dbReference type="OrthoDB" id="9798188at2"/>
<evidence type="ECO:0000256" key="7">
    <source>
        <dbReference type="ARBA" id="ARBA00023122"/>
    </source>
</evidence>
<dbReference type="InterPro" id="IPR044751">
    <property type="entry name" value="Ion_transp-like_CBS"/>
</dbReference>
<name>A0A2T1DAK0_9CYAN</name>
<proteinExistence type="inferred from homology"/>
<gene>
    <name evidence="15" type="ORF">C7B65_18370</name>
</gene>
<dbReference type="Pfam" id="PF01595">
    <property type="entry name" value="CNNM"/>
    <property type="match status" value="1"/>
</dbReference>
<comment type="subcellular location">
    <subcellularLocation>
        <location evidence="1">Cell membrane</location>
        <topology evidence="1">Multi-pass membrane protein</topology>
    </subcellularLocation>
</comment>
<dbReference type="PROSITE" id="PS51846">
    <property type="entry name" value="CNNM"/>
    <property type="match status" value="1"/>
</dbReference>
<keyword evidence="7 9" id="KW-0129">CBS domain</keyword>
<feature type="transmembrane region" description="Helical" evidence="12">
    <location>
        <begin position="142"/>
        <end position="164"/>
    </location>
</feature>
<evidence type="ECO:0000256" key="12">
    <source>
        <dbReference type="SAM" id="Phobius"/>
    </source>
</evidence>
<evidence type="ECO:0000256" key="11">
    <source>
        <dbReference type="SAM" id="MobiDB-lite"/>
    </source>
</evidence>
<evidence type="ECO:0000313" key="16">
    <source>
        <dbReference type="Proteomes" id="UP000238634"/>
    </source>
</evidence>
<keyword evidence="4 10" id="KW-0812">Transmembrane</keyword>
<evidence type="ECO:0000256" key="10">
    <source>
        <dbReference type="PROSITE-ProRule" id="PRU01193"/>
    </source>
</evidence>
<feature type="transmembrane region" description="Helical" evidence="12">
    <location>
        <begin position="68"/>
        <end position="94"/>
    </location>
</feature>
<evidence type="ECO:0000313" key="15">
    <source>
        <dbReference type="EMBL" id="PSB17540.1"/>
    </source>
</evidence>
<dbReference type="InterPro" id="IPR016169">
    <property type="entry name" value="FAD-bd_PCMH_sub2"/>
</dbReference>
<feature type="domain" description="CBS" evidence="13">
    <location>
        <begin position="296"/>
        <end position="352"/>
    </location>
</feature>
<evidence type="ECO:0000256" key="2">
    <source>
        <dbReference type="ARBA" id="ARBA00006337"/>
    </source>
</evidence>
<dbReference type="GO" id="GO:0005886">
    <property type="term" value="C:plasma membrane"/>
    <property type="evidence" value="ECO:0007669"/>
    <property type="project" value="UniProtKB-SubCell"/>
</dbReference>
<reference evidence="15 16" key="2">
    <citation type="submission" date="2018-03" db="EMBL/GenBank/DDBJ databases">
        <title>The ancient ancestry and fast evolution of plastids.</title>
        <authorList>
            <person name="Moore K.R."/>
            <person name="Magnabosco C."/>
            <person name="Momper L."/>
            <person name="Gold D.A."/>
            <person name="Bosak T."/>
            <person name="Fournier G.P."/>
        </authorList>
    </citation>
    <scope>NUCLEOTIDE SEQUENCE [LARGE SCALE GENOMIC DNA]</scope>
    <source>
        <strain evidence="15 16">ULC007</strain>
    </source>
</reference>
<dbReference type="InterPro" id="IPR046342">
    <property type="entry name" value="CBS_dom_sf"/>
</dbReference>
<reference evidence="15 16" key="1">
    <citation type="submission" date="2018-02" db="EMBL/GenBank/DDBJ databases">
        <authorList>
            <person name="Cohen D.B."/>
            <person name="Kent A.D."/>
        </authorList>
    </citation>
    <scope>NUCLEOTIDE SEQUENCE [LARGE SCALE GENOMIC DNA]</scope>
    <source>
        <strain evidence="15 16">ULC007</strain>
    </source>
</reference>
<dbReference type="InterPro" id="IPR036318">
    <property type="entry name" value="FAD-bd_PCMH-like_sf"/>
</dbReference>
<evidence type="ECO:0000256" key="1">
    <source>
        <dbReference type="ARBA" id="ARBA00004651"/>
    </source>
</evidence>
<dbReference type="InterPro" id="IPR051676">
    <property type="entry name" value="UPF0053_domain"/>
</dbReference>
<dbReference type="InterPro" id="IPR005170">
    <property type="entry name" value="Transptr-assoc_dom"/>
</dbReference>
<dbReference type="SMART" id="SM01091">
    <property type="entry name" value="CorC_HlyC"/>
    <property type="match status" value="1"/>
</dbReference>
<dbReference type="Pfam" id="PF03471">
    <property type="entry name" value="CorC_HlyC"/>
    <property type="match status" value="1"/>
</dbReference>
<evidence type="ECO:0000256" key="4">
    <source>
        <dbReference type="ARBA" id="ARBA00022692"/>
    </source>
</evidence>
<evidence type="ECO:0000256" key="5">
    <source>
        <dbReference type="ARBA" id="ARBA00022737"/>
    </source>
</evidence>
<feature type="domain" description="CBS" evidence="13">
    <location>
        <begin position="229"/>
        <end position="291"/>
    </location>
</feature>
<dbReference type="AlphaFoldDB" id="A0A2T1DAK0"/>
<dbReference type="PROSITE" id="PS51371">
    <property type="entry name" value="CBS"/>
    <property type="match status" value="2"/>
</dbReference>